<dbReference type="Proteomes" id="UP000236749">
    <property type="component" value="Segment"/>
</dbReference>
<evidence type="ECO:0000313" key="1">
    <source>
        <dbReference type="EMBL" id="AGD92919.1"/>
    </source>
</evidence>
<protein>
    <submittedName>
        <fullName evidence="1">Uncharacterized protein</fullName>
    </submittedName>
</protein>
<accession>L7Y526</accession>
<reference evidence="1 2" key="1">
    <citation type="journal article" date="2013" name="Clin. Infect. Dis.">
        <title>First isolation of Mimivirus in a patient with pneumonia.</title>
        <authorList>
            <person name="Saadi H."/>
            <person name="Pagnier I."/>
            <person name="Colson P."/>
            <person name="Cherif J.K."/>
            <person name="Beji M."/>
            <person name="Boughalmi M."/>
            <person name="Azza S."/>
            <person name="Armstrong N."/>
            <person name="Robert C."/>
            <person name="Fournous G."/>
            <person name="La Scola B."/>
            <person name="Raoult D."/>
        </authorList>
    </citation>
    <scope>NUCLEOTIDE SEQUENCE [LARGE SCALE GENOMIC DNA]</scope>
    <source>
        <strain evidence="1">LBA111</strain>
    </source>
</reference>
<organism evidence="1 2">
    <name type="scientific">Megavirus lba</name>
    <dbReference type="NCBI Taxonomy" id="1235314"/>
    <lineage>
        <taxon>Viruses</taxon>
        <taxon>Varidnaviria</taxon>
        <taxon>Bamfordvirae</taxon>
        <taxon>Nucleocytoviricota</taxon>
        <taxon>Megaviricetes</taxon>
        <taxon>Imitervirales</taxon>
        <taxon>Mimiviridae</taxon>
        <taxon>Megamimivirinae</taxon>
        <taxon>Megavirus</taxon>
        <taxon>Megavirus chilense</taxon>
    </lineage>
</organism>
<name>L7Y526_9VIRU</name>
<proteinExistence type="predicted"/>
<gene>
    <name evidence="1" type="ORF">LBA_01001</name>
</gene>
<evidence type="ECO:0000313" key="2">
    <source>
        <dbReference type="Proteomes" id="UP000236749"/>
    </source>
</evidence>
<dbReference type="EMBL" id="JX885207">
    <property type="protein sequence ID" value="AGD92919.1"/>
    <property type="molecule type" value="Genomic_DNA"/>
</dbReference>
<sequence length="69" mass="8697">MFSQYNFNFVTDELQNKKDKKHRWNRYHDGMYMIVNEPPSWEKRWRKIQRKIQEDYEILSTRQVSCVIL</sequence>